<keyword evidence="4" id="KW-1185">Reference proteome</keyword>
<dbReference type="Pfam" id="PF00079">
    <property type="entry name" value="Serpin"/>
    <property type="match status" value="1"/>
</dbReference>
<dbReference type="GO" id="GO:0005615">
    <property type="term" value="C:extracellular space"/>
    <property type="evidence" value="ECO:0007669"/>
    <property type="project" value="InterPro"/>
</dbReference>
<dbReference type="InterPro" id="IPR023796">
    <property type="entry name" value="Serpin_dom"/>
</dbReference>
<evidence type="ECO:0000256" key="1">
    <source>
        <dbReference type="ARBA" id="ARBA00009500"/>
    </source>
</evidence>
<dbReference type="PANTHER" id="PTHR11461:SF211">
    <property type="entry name" value="GH10112P-RELATED"/>
    <property type="match status" value="1"/>
</dbReference>
<accession>A0A0C2FPJ4</accession>
<proteinExistence type="inferred from homology"/>
<dbReference type="OrthoDB" id="9518664at2759"/>
<organism evidence="3 4">
    <name type="scientific">Ancylostoma duodenale</name>
    <dbReference type="NCBI Taxonomy" id="51022"/>
    <lineage>
        <taxon>Eukaryota</taxon>
        <taxon>Metazoa</taxon>
        <taxon>Ecdysozoa</taxon>
        <taxon>Nematoda</taxon>
        <taxon>Chromadorea</taxon>
        <taxon>Rhabditida</taxon>
        <taxon>Rhabditina</taxon>
        <taxon>Rhabditomorpha</taxon>
        <taxon>Strongyloidea</taxon>
        <taxon>Ancylostomatidae</taxon>
        <taxon>Ancylostomatinae</taxon>
        <taxon>Ancylostoma</taxon>
    </lineage>
</organism>
<evidence type="ECO:0000313" key="3">
    <source>
        <dbReference type="EMBL" id="KIH46781.1"/>
    </source>
</evidence>
<dbReference type="AlphaFoldDB" id="A0A0C2FPJ4"/>
<dbReference type="Gene3D" id="3.30.497.10">
    <property type="entry name" value="Antithrombin, subunit I, domain 2"/>
    <property type="match status" value="1"/>
</dbReference>
<dbReference type="Proteomes" id="UP000054047">
    <property type="component" value="Unassembled WGS sequence"/>
</dbReference>
<protein>
    <recommendedName>
        <fullName evidence="2">Serpin domain-containing protein</fullName>
    </recommendedName>
</protein>
<evidence type="ECO:0000313" key="4">
    <source>
        <dbReference type="Proteomes" id="UP000054047"/>
    </source>
</evidence>
<name>A0A0C2FPJ4_9BILA</name>
<feature type="domain" description="Serpin" evidence="2">
    <location>
        <begin position="4"/>
        <end position="99"/>
    </location>
</feature>
<evidence type="ECO:0000259" key="2">
    <source>
        <dbReference type="Pfam" id="PF00079"/>
    </source>
</evidence>
<dbReference type="InterPro" id="IPR042178">
    <property type="entry name" value="Serpin_sf_1"/>
</dbReference>
<reference evidence="3 4" key="1">
    <citation type="submission" date="2013-12" db="EMBL/GenBank/DDBJ databases">
        <title>Draft genome of the parsitic nematode Ancylostoma duodenale.</title>
        <authorList>
            <person name="Mitreva M."/>
        </authorList>
    </citation>
    <scope>NUCLEOTIDE SEQUENCE [LARGE SCALE GENOMIC DNA]</scope>
    <source>
        <strain evidence="3 4">Zhejiang</strain>
    </source>
</reference>
<dbReference type="PANTHER" id="PTHR11461">
    <property type="entry name" value="SERINE PROTEASE INHIBITOR, SERPIN"/>
    <property type="match status" value="1"/>
</dbReference>
<dbReference type="EMBL" id="KN768515">
    <property type="protein sequence ID" value="KIH46781.1"/>
    <property type="molecule type" value="Genomic_DNA"/>
</dbReference>
<dbReference type="SUPFAM" id="SSF56574">
    <property type="entry name" value="Serpins"/>
    <property type="match status" value="1"/>
</dbReference>
<gene>
    <name evidence="3" type="ORF">ANCDUO_23163</name>
</gene>
<comment type="similarity">
    <text evidence="1">Belongs to the serpin family.</text>
</comment>
<dbReference type="InterPro" id="IPR000215">
    <property type="entry name" value="Serpin_fam"/>
</dbReference>
<feature type="non-terminal residue" evidence="3">
    <location>
        <position position="1"/>
    </location>
</feature>
<dbReference type="InterPro" id="IPR036186">
    <property type="entry name" value="Serpin_sf"/>
</dbReference>
<sequence>EDKEYEFVIFLPRKKGKFEKFRANLTGAIMKKLVEIAREETESMNVTIPKFKITSDPPMKEMLQQLGIVQLFESGCDLRGVCETEHLFVDDVIHKAVVEEWFLFCEDIGVLCHAKVDEEGRELDPVAAKGKGMIFTLPNIYPVFQADHLFVYGVFRGSKSILVR</sequence>
<dbReference type="GO" id="GO:0004867">
    <property type="term" value="F:serine-type endopeptidase inhibitor activity"/>
    <property type="evidence" value="ECO:0007669"/>
    <property type="project" value="InterPro"/>
</dbReference>